<feature type="transmembrane region" description="Helical" evidence="1">
    <location>
        <begin position="30"/>
        <end position="52"/>
    </location>
</feature>
<organism evidence="2 3">
    <name type="scientific">Gluconacetobacter diazotrophicus (strain ATCC 49037 / DSM 5601 / CCUG 37298 / CIP 103539 / LMG 7603 / PAl5)</name>
    <dbReference type="NCBI Taxonomy" id="272568"/>
    <lineage>
        <taxon>Bacteria</taxon>
        <taxon>Pseudomonadati</taxon>
        <taxon>Pseudomonadota</taxon>
        <taxon>Alphaproteobacteria</taxon>
        <taxon>Acetobacterales</taxon>
        <taxon>Acetobacteraceae</taxon>
        <taxon>Gluconacetobacter</taxon>
    </lineage>
</organism>
<keyword evidence="1" id="KW-0812">Transmembrane</keyword>
<dbReference type="EMBL" id="AM889285">
    <property type="protein sequence ID" value="CAP57493.1"/>
    <property type="molecule type" value="Genomic_DNA"/>
</dbReference>
<keyword evidence="3" id="KW-1185">Reference proteome</keyword>
<keyword evidence="1" id="KW-0472">Membrane</keyword>
<protein>
    <submittedName>
        <fullName evidence="2">Putative membrane protein</fullName>
    </submittedName>
</protein>
<keyword evidence="1" id="KW-1133">Transmembrane helix</keyword>
<accession>A9H6G8</accession>
<dbReference type="KEGG" id="gdi:GDI3550"/>
<feature type="transmembrane region" description="Helical" evidence="1">
    <location>
        <begin position="110"/>
        <end position="130"/>
    </location>
</feature>
<name>A9H6G8_GLUDA</name>
<reference evidence="2 3" key="1">
    <citation type="journal article" date="2009" name="BMC Genomics">
        <title>Complete genome sequence of the sugarcane nitrogen-fixing endophyte Gluconacetobacter diazotrophicus Pal5.</title>
        <authorList>
            <person name="Bertalan M."/>
            <person name="Albano R."/>
            <person name="Padua V."/>
            <person name="Rouws L."/>
            <person name="Rojas C."/>
            <person name="Hemerly A."/>
            <person name="Teixeira K."/>
            <person name="Schwab S."/>
            <person name="Araujo J."/>
            <person name="Oliveira A."/>
            <person name="Franca L."/>
            <person name="Magalhaes V."/>
            <person name="Alqueres S."/>
            <person name="Cardoso A."/>
            <person name="Almeida W."/>
            <person name="Loureiro M.M."/>
            <person name="Nogueira E."/>
            <person name="Cidade D."/>
            <person name="Oliveira D."/>
            <person name="Simao T."/>
            <person name="Macedo J."/>
            <person name="Valadao A."/>
            <person name="Dreschsel M."/>
            <person name="Freitas F."/>
            <person name="Vidal M."/>
            <person name="Guedes H."/>
            <person name="Rodrigues E."/>
            <person name="Meneses C."/>
            <person name="Brioso P."/>
            <person name="Pozzer L."/>
            <person name="Figueiredo D."/>
            <person name="Montano H."/>
            <person name="Junior J."/>
            <person name="Filho G."/>
            <person name="Flores V."/>
            <person name="Ferreira B."/>
            <person name="Branco A."/>
            <person name="Gonzalez P."/>
            <person name="Guillobel H."/>
            <person name="Lemos M."/>
            <person name="Seibel L."/>
            <person name="Macedo J."/>
            <person name="Alves-Ferreira M."/>
            <person name="Sachetto-Martins G."/>
            <person name="Coelho A."/>
            <person name="Santos E."/>
            <person name="Amaral G."/>
            <person name="Neves A."/>
            <person name="Pacheco A.B."/>
            <person name="Carvalho D."/>
            <person name="Lery L."/>
            <person name="Bisch P."/>
            <person name="Rossle S.C."/>
            <person name="Urmenyi T."/>
            <person name="Kruger W.V."/>
            <person name="Martins O."/>
            <person name="Baldani J.I."/>
            <person name="Ferreira P.C."/>
        </authorList>
    </citation>
    <scope>NUCLEOTIDE SEQUENCE [LARGE SCALE GENOMIC DNA]</scope>
    <source>
        <strain evidence="3">ATCC 49037 / DSM 5601 / CCUG 37298 / CIP 103539 / LMG 7603 / PAl5</strain>
    </source>
</reference>
<feature type="transmembrane region" description="Helical" evidence="1">
    <location>
        <begin position="142"/>
        <end position="163"/>
    </location>
</feature>
<dbReference type="Proteomes" id="UP000001176">
    <property type="component" value="Chromosome"/>
</dbReference>
<gene>
    <name evidence="2" type="ordered locus">GDI3550</name>
</gene>
<sequence>MAGTSGRSAFRLQHGKRGEIIPDMQHLSRLAFAFASIMLMLLALLLIAFGMFDLLATLGRSWHDGRDAVLQAISYVVISVAVFDVAKYFVEEEVIEARGKQSLSQARASLTKFITTIVIAVFIEGLVGVFEASNKHPVDILYPASLLVVATIIVLALAAFQRISIGAEREKKKEGIAE</sequence>
<dbReference type="AlphaFoldDB" id="A9H6G8"/>
<evidence type="ECO:0000256" key="1">
    <source>
        <dbReference type="SAM" id="Phobius"/>
    </source>
</evidence>
<proteinExistence type="predicted"/>
<evidence type="ECO:0000313" key="3">
    <source>
        <dbReference type="Proteomes" id="UP000001176"/>
    </source>
</evidence>
<feature type="transmembrane region" description="Helical" evidence="1">
    <location>
        <begin position="72"/>
        <end position="90"/>
    </location>
</feature>
<evidence type="ECO:0000313" key="2">
    <source>
        <dbReference type="EMBL" id="CAP57493.1"/>
    </source>
</evidence>